<evidence type="ECO:0000256" key="8">
    <source>
        <dbReference type="ARBA" id="ARBA00023002"/>
    </source>
</evidence>
<evidence type="ECO:0000256" key="4">
    <source>
        <dbReference type="ARBA" id="ARBA00005624"/>
    </source>
</evidence>
<keyword evidence="7" id="KW-0223">Dioxygenase</keyword>
<evidence type="ECO:0000256" key="1">
    <source>
        <dbReference type="ARBA" id="ARBA00001961"/>
    </source>
</evidence>
<dbReference type="GO" id="GO:0047130">
    <property type="term" value="F:saccharopine dehydrogenase (NADP+, L-lysine-forming) activity"/>
    <property type="evidence" value="ECO:0007669"/>
    <property type="project" value="UniProtKB-EC"/>
</dbReference>
<evidence type="ECO:0000256" key="5">
    <source>
        <dbReference type="ARBA" id="ARBA00022723"/>
    </source>
</evidence>
<dbReference type="Gene3D" id="1.10.1870.10">
    <property type="entry name" value="Domain 3, Saccharopine reductase"/>
    <property type="match status" value="1"/>
</dbReference>
<sequence length="1417" mass="158988">MFRVKSPSILRSQMRLSSNDSGRLRVMAIRREDQSVWERRSPLGPQHVRKLTKEGIKVLVQPSNRRAYPMELYKKAGAFIQEDISEASVIFGVKQVPVDSLISNKTFCFFSHTIKAQADNMDLLDACLEKNVRLIDYEKMCDESGQRVVAFGKFAGIAGMIDILNGLGLRMLALGHHTPFMHIGPAHNYRNSHHARQGIRDAGYEISMGMMPDSIGPMTFVFTGSGNVSQGAQEIFQELPFEYVSPSMLPKVAKGGRKDRVYACEVSRKDQFERRNGGGYDAVELEEFPERYISNFSHKIAPYASVIVNGIYWSPQTPRLLTIPDAKSLLTPPIIPWIPSSLGTPNLPHRLIAVCDISADPGGSIEFMNECTTIDEPFCLYDADRNKDKKTFKGPGVLICSIDNMPTQLPSEATDFFGDLLLPHVPNILNSNAKTAFDSEEINKVGSIVAGSVITSNGKLTPSYEYINDLRNASKPQGATPPGDYKSSNQKVLALGAGYVSAPIVEYLSRDGSIQITVAADPKDQATKLAEKYPHTEPVLLNVSERPDLLDDLIQQHDAVISVLPVPLHPSVAKRCIANKTNMITASYCSPLMKELHNDAVNAGITVVNEVGVDPGIDHFLAMQCFDEAHTGGGKVESFISFCGGLPAPEASDNPLGYKFSWSPRGALMNMLAGAKYLKDGKMINIEENGGLLDAVNPMNLFPGFNVEGYPNRDSTVYSELYGIAEASTILRGTLRYQGYVNAIKGFVRLGLLNPDPHPALHEKASSITWKDFMGTLVGMSGDTESIVEKVLDRVGSEERLKVIQDLGLLDDEPIKKLNSPLDTLSAHLGQKLTFGKEERDMILMRNEVIIRWPDNRREKRMINFVNYGDPNGFSAMARTVGYPCAIATKMVLNQEITQKGMVLPFSKNIYGPILEKLKAENIKATEKSIYLVHALDLFANPIAISRIMKEEKVFLQSLYDISQDNPIYLNLLNKYLNKNTLESLIGTQSQEKNEEEAFGMEGLVANPLHVFSLFYRILILLPSISKELNEIKKEPGLPQVTKGFLDSPPNQGYITRKFDPYDMAMGRLGARQTNARLSAEELYEIVKILYYGVDRTNSDHGVEYALAITWMESTLRLSVENDSKDTFIEEIRTLLFEIQDEHDESFQEQWEGQDEELINPNEEFFVQKFNGNRNMTSKEMKKLEKEHFNNFANHSFLSSRDFFSICRGEEPKWIKQTSVSRSQRCYVRNFSSPFLLLQPAKIEVLNESPTLVQIHDVIPFSWIDKIKELSMNKQLCISNTFSDQYMIESEPYQIGLYSPGGVFLPHMDTLKTQENFINSKKDYIGNRIATLMLYLSDVDGGGTAFTKINKLVYPKKGSSVFWFNLYSDGKEDTLTIHGACPTMYGIKWVSNKWIRSFAQIFKRPCHTTKPQRLHLL</sequence>
<dbReference type="SMART" id="SM00702">
    <property type="entry name" value="P4Hc"/>
    <property type="match status" value="1"/>
</dbReference>
<dbReference type="SUPFAM" id="SSF55347">
    <property type="entry name" value="Glyceraldehyde-3-phosphate dehydrogenase-like, C-terminal domain"/>
    <property type="match status" value="1"/>
</dbReference>
<dbReference type="InterPro" id="IPR036291">
    <property type="entry name" value="NAD(P)-bd_dom_sf"/>
</dbReference>
<dbReference type="Gene3D" id="3.30.360.10">
    <property type="entry name" value="Dihydrodipicolinate Reductase, domain 2"/>
    <property type="match status" value="1"/>
</dbReference>
<dbReference type="PANTHER" id="PTHR11133:SF22">
    <property type="entry name" value="ALPHA-AMINOADIPIC SEMIALDEHYDE SYNTHASE, MITOCHONDRIAL"/>
    <property type="match status" value="1"/>
</dbReference>
<gene>
    <name evidence="13" type="ORF">LSAA_8233</name>
</gene>
<dbReference type="SMART" id="SM01002">
    <property type="entry name" value="AlaDh_PNT_C"/>
    <property type="match status" value="1"/>
</dbReference>
<dbReference type="SUPFAM" id="SSF52283">
    <property type="entry name" value="Formate/glycerate dehydrogenase catalytic domain-like"/>
    <property type="match status" value="1"/>
</dbReference>
<comment type="cofactor">
    <cofactor evidence="1">
        <name>L-ascorbate</name>
        <dbReference type="ChEBI" id="CHEBI:38290"/>
    </cofactor>
</comment>
<accession>A0A7R8CT77</accession>
<comment type="pathway">
    <text evidence="3">Amino-acid degradation; L-lysine degradation via saccharopine pathway; glutaryl-CoA from L-lysine: step 2/6.</text>
</comment>
<dbReference type="Gene3D" id="3.40.50.720">
    <property type="entry name" value="NAD(P)-binding Rossmann-like Domain"/>
    <property type="match status" value="3"/>
</dbReference>
<dbReference type="Pfam" id="PF16653">
    <property type="entry name" value="Sacchrp_dh_C"/>
    <property type="match status" value="1"/>
</dbReference>
<dbReference type="Gene3D" id="2.60.120.620">
    <property type="entry name" value="q2cbj1_9rhob like domain"/>
    <property type="match status" value="1"/>
</dbReference>
<dbReference type="InterPro" id="IPR006620">
    <property type="entry name" value="Pro_4_hyd_alph"/>
</dbReference>
<dbReference type="PROSITE" id="PS51471">
    <property type="entry name" value="FE2OG_OXY"/>
    <property type="match status" value="1"/>
</dbReference>
<dbReference type="FunFam" id="3.40.50.720:FF:000087">
    <property type="entry name" value="alpha-aminoadipic semialdehyde synthase, mitochondrial"/>
    <property type="match status" value="1"/>
</dbReference>
<dbReference type="SUPFAM" id="SSF51735">
    <property type="entry name" value="NAD(P)-binding Rossmann-fold domains"/>
    <property type="match status" value="1"/>
</dbReference>
<dbReference type="EC" id="1.5.1.8" evidence="13"/>
<dbReference type="EC" id="1.5.1.9" evidence="13"/>
<dbReference type="InterPro" id="IPR005123">
    <property type="entry name" value="Oxoglu/Fe-dep_dioxygenase_dom"/>
</dbReference>
<dbReference type="Pfam" id="PF13640">
    <property type="entry name" value="2OG-FeII_Oxy_3"/>
    <property type="match status" value="1"/>
</dbReference>
<evidence type="ECO:0000259" key="12">
    <source>
        <dbReference type="PROSITE" id="PS51471"/>
    </source>
</evidence>
<dbReference type="Pfam" id="PF03435">
    <property type="entry name" value="Sacchrp_dh_NADP"/>
    <property type="match status" value="1"/>
</dbReference>
<dbReference type="GO" id="GO:0031418">
    <property type="term" value="F:L-ascorbic acid binding"/>
    <property type="evidence" value="ECO:0007669"/>
    <property type="project" value="InterPro"/>
</dbReference>
<comment type="similarity">
    <text evidence="11">In the C-terminal section; belongs to the saccharopine dehydrogenase family.</text>
</comment>
<feature type="domain" description="Fe2OG dioxygenase" evidence="12">
    <location>
        <begin position="1289"/>
        <end position="1397"/>
    </location>
</feature>
<keyword evidence="14" id="KW-1185">Reference proteome</keyword>
<dbReference type="GO" id="GO:0047131">
    <property type="term" value="F:saccharopine dehydrogenase (NAD+, L-glutamate-forming) activity"/>
    <property type="evidence" value="ECO:0007669"/>
    <property type="project" value="UniProtKB-EC"/>
</dbReference>
<comment type="pathway">
    <text evidence="2">Amino-acid degradation; L-lysine degradation via saccharopine pathway; glutaryl-CoA from L-lysine: step 1/6.</text>
</comment>
<keyword evidence="6" id="KW-0521">NADP</keyword>
<evidence type="ECO:0000256" key="3">
    <source>
        <dbReference type="ARBA" id="ARBA00004720"/>
    </source>
</evidence>
<dbReference type="UniPathway" id="UPA00868">
    <property type="reaction ID" value="UER00835"/>
</dbReference>
<dbReference type="SMART" id="SM01003">
    <property type="entry name" value="AlaDh_PNT_N"/>
    <property type="match status" value="1"/>
</dbReference>
<dbReference type="GO" id="GO:0005737">
    <property type="term" value="C:cytoplasm"/>
    <property type="evidence" value="ECO:0007669"/>
    <property type="project" value="TreeGrafter"/>
</dbReference>
<dbReference type="Proteomes" id="UP000675881">
    <property type="component" value="Chromosome 4"/>
</dbReference>
<evidence type="ECO:0000256" key="2">
    <source>
        <dbReference type="ARBA" id="ARBA00004682"/>
    </source>
</evidence>
<dbReference type="InterPro" id="IPR044862">
    <property type="entry name" value="Pro_4_hyd_alph_FE2OG_OXY"/>
</dbReference>
<reference evidence="13" key="1">
    <citation type="submission" date="2021-02" db="EMBL/GenBank/DDBJ databases">
        <authorList>
            <person name="Bekaert M."/>
        </authorList>
    </citation>
    <scope>NUCLEOTIDE SEQUENCE</scope>
    <source>
        <strain evidence="13">IoA-00</strain>
    </source>
</reference>
<dbReference type="InterPro" id="IPR007886">
    <property type="entry name" value="AlaDH/PNT_N"/>
</dbReference>
<dbReference type="Pfam" id="PF05222">
    <property type="entry name" value="AlaDh_PNT_N"/>
    <property type="match status" value="1"/>
</dbReference>
<dbReference type="PANTHER" id="PTHR11133">
    <property type="entry name" value="SACCHAROPINE DEHYDROGENASE"/>
    <property type="match status" value="1"/>
</dbReference>
<evidence type="ECO:0000256" key="11">
    <source>
        <dbReference type="ARBA" id="ARBA00025744"/>
    </source>
</evidence>
<evidence type="ECO:0000256" key="10">
    <source>
        <dbReference type="ARBA" id="ARBA00023268"/>
    </source>
</evidence>
<keyword evidence="9" id="KW-0408">Iron</keyword>
<dbReference type="InterPro" id="IPR007698">
    <property type="entry name" value="AlaDH/PNT_NAD(H)-bd"/>
</dbReference>
<keyword evidence="10" id="KW-0511">Multifunctional enzyme</keyword>
<dbReference type="FunFam" id="3.40.50.720:FF:000072">
    <property type="entry name" value="Saccharopine dehydrogenase [NADP(+), L-glutamate-forming]"/>
    <property type="match status" value="1"/>
</dbReference>
<dbReference type="GO" id="GO:0051213">
    <property type="term" value="F:dioxygenase activity"/>
    <property type="evidence" value="ECO:0007669"/>
    <property type="project" value="UniProtKB-KW"/>
</dbReference>
<dbReference type="GO" id="GO:0019878">
    <property type="term" value="P:lysine biosynthetic process via aminoadipic acid"/>
    <property type="evidence" value="ECO:0007669"/>
    <property type="project" value="TreeGrafter"/>
</dbReference>
<name>A0A7R8CT77_LEPSM</name>
<dbReference type="InterPro" id="IPR005097">
    <property type="entry name" value="Sacchrp_dh_NADP-bd"/>
</dbReference>
<dbReference type="OrthoDB" id="10059875at2759"/>
<proteinExistence type="inferred from homology"/>
<evidence type="ECO:0000313" key="13">
    <source>
        <dbReference type="EMBL" id="CAF2924047.1"/>
    </source>
</evidence>
<keyword evidence="8 13" id="KW-0560">Oxidoreductase</keyword>
<dbReference type="EMBL" id="HG994583">
    <property type="protein sequence ID" value="CAF2924047.1"/>
    <property type="molecule type" value="Genomic_DNA"/>
</dbReference>
<organism evidence="13 14">
    <name type="scientific">Lepeophtheirus salmonis</name>
    <name type="common">Salmon louse</name>
    <name type="synonym">Caligus salmonis</name>
    <dbReference type="NCBI Taxonomy" id="72036"/>
    <lineage>
        <taxon>Eukaryota</taxon>
        <taxon>Metazoa</taxon>
        <taxon>Ecdysozoa</taxon>
        <taxon>Arthropoda</taxon>
        <taxon>Crustacea</taxon>
        <taxon>Multicrustacea</taxon>
        <taxon>Hexanauplia</taxon>
        <taxon>Copepoda</taxon>
        <taxon>Siphonostomatoida</taxon>
        <taxon>Caligidae</taxon>
        <taxon>Lepeophtheirus</taxon>
    </lineage>
</organism>
<dbReference type="InterPro" id="IPR032095">
    <property type="entry name" value="Sacchrp_dh-like_C"/>
</dbReference>
<dbReference type="CDD" id="cd12189">
    <property type="entry name" value="LKR_SDH_like"/>
    <property type="match status" value="1"/>
</dbReference>
<evidence type="ECO:0000256" key="7">
    <source>
        <dbReference type="ARBA" id="ARBA00022964"/>
    </source>
</evidence>
<dbReference type="FunFam" id="3.30.360.10:FF:000008">
    <property type="entry name" value="Alpha-aminoadipic semialdehyde synthase, mitochondrial"/>
    <property type="match status" value="1"/>
</dbReference>
<dbReference type="GO" id="GO:0016705">
    <property type="term" value="F:oxidoreductase activity, acting on paired donors, with incorporation or reduction of molecular oxygen"/>
    <property type="evidence" value="ECO:0007669"/>
    <property type="project" value="InterPro"/>
</dbReference>
<dbReference type="GO" id="GO:0033512">
    <property type="term" value="P:L-lysine catabolic process to acetyl-CoA via saccharopine"/>
    <property type="evidence" value="ECO:0007669"/>
    <property type="project" value="UniProtKB-UniPathway"/>
</dbReference>
<protein>
    <submittedName>
        <fullName evidence="13">AASS</fullName>
        <ecNumber evidence="13">1.5.1.8</ecNumber>
        <ecNumber evidence="13">1.5.1.9</ecNumber>
    </submittedName>
</protein>
<evidence type="ECO:0000256" key="6">
    <source>
        <dbReference type="ARBA" id="ARBA00022857"/>
    </source>
</evidence>
<dbReference type="GO" id="GO:0005506">
    <property type="term" value="F:iron ion binding"/>
    <property type="evidence" value="ECO:0007669"/>
    <property type="project" value="InterPro"/>
</dbReference>
<evidence type="ECO:0000313" key="14">
    <source>
        <dbReference type="Proteomes" id="UP000675881"/>
    </source>
</evidence>
<dbReference type="InterPro" id="IPR051168">
    <property type="entry name" value="AASS"/>
</dbReference>
<evidence type="ECO:0000256" key="9">
    <source>
        <dbReference type="ARBA" id="ARBA00023004"/>
    </source>
</evidence>
<keyword evidence="5" id="KW-0479">Metal-binding</keyword>
<comment type="similarity">
    <text evidence="4">In the N-terminal section; belongs to the AlaDH/PNT family.</text>
</comment>